<evidence type="ECO:0000259" key="1">
    <source>
        <dbReference type="Pfam" id="PF14238"/>
    </source>
</evidence>
<feature type="domain" description="DUF4340" evidence="1">
    <location>
        <begin position="518"/>
        <end position="711"/>
    </location>
</feature>
<sequence length="791" mass="87168">MKKHHTTLLLLTLFFTGLFVLWWASYVEVPTSQELAANQHLVLPQLAKTAPGEIRRLTIERPPTGDEAQKEPPVRLVFERRGNTWQMIEPLNARAETSRLEILTQNLKNLAKSPEAGTIPGPGAKYGFDPAAASIKAFGKDLETPIASLEVGKTFGDRLYVRPNGTPGIEVVDSRLIQGLNQPPMDWREKALFNLATFQVGGIKISGPGRNLNAERLGGHWRLLQPFAALGDDRKMEEVLGELTSLRVANGDAGFVADNVSDLAPYGLDKDHGVRVELRPVLSQLKPQVVFIGNPVPDQDGKFYALQDDQDDVVVISGQGLATLGVDPNAIRSTKVADFEPARASFIRVEALGRTFDMARTDQGWTIVHPIQGPADQELVGALLSKLEKLETSEFFDPSKVTTPELTPPAISLKLWQFKRGERPPTKAAGEPTGDLKVSLNLGRHDGQRKSIYAQVAGDSTILVLPDAFLEALPQNDLAFRERHLINLSLGQISRLTVMRDGKTFVLSPTKAGDPNQWKMEKPIEARADTEAITKALVMLTSLRAQRLITDQRVEPRPFGLDTPSMIITWTTPSSEQNATGEDRISTQSLTIGGRVPKSESWYARLSDSPLIFTLGDDVVLPFRAEFRTRQILSFSPKQIERLTLRWPERSATFEHHPTPRGGVYDWNLAADTKAGPFDLSRVHALASDLSKLNTRMFIQYEGPFPVASGLTTPPLTVEYTLKGDATKHVLRVGNTFEQGEYYATTALKNEGMVFTLGGTGWAELIRLAGDRKPVELPDDVFAPDPAQGSE</sequence>
<proteinExistence type="predicted"/>
<reference evidence="2" key="1">
    <citation type="submission" date="2024-05" db="EMBL/GenBank/DDBJ databases">
        <title>Planctomycetes of the genus Singulisphaera possess chitinolytic capabilities.</title>
        <authorList>
            <person name="Ivanova A."/>
        </authorList>
    </citation>
    <scope>NUCLEOTIDE SEQUENCE</scope>
    <source>
        <strain evidence="2">Ch08T</strain>
    </source>
</reference>
<organism evidence="2">
    <name type="scientific">Singulisphaera sp. Ch08</name>
    <dbReference type="NCBI Taxonomy" id="3120278"/>
    <lineage>
        <taxon>Bacteria</taxon>
        <taxon>Pseudomonadati</taxon>
        <taxon>Planctomycetota</taxon>
        <taxon>Planctomycetia</taxon>
        <taxon>Isosphaerales</taxon>
        <taxon>Isosphaeraceae</taxon>
        <taxon>Singulisphaera</taxon>
    </lineage>
</organism>
<gene>
    <name evidence="2" type="ORF">V5E97_17540</name>
</gene>
<protein>
    <submittedName>
        <fullName evidence="2">DUF4340 domain-containing protein</fullName>
    </submittedName>
</protein>
<dbReference type="AlphaFoldDB" id="A0AAU7CQP1"/>
<dbReference type="InterPro" id="IPR025641">
    <property type="entry name" value="DUF4340"/>
</dbReference>
<dbReference type="Pfam" id="PF14238">
    <property type="entry name" value="DUF4340"/>
    <property type="match status" value="3"/>
</dbReference>
<feature type="domain" description="DUF4340" evidence="1">
    <location>
        <begin position="365"/>
        <end position="513"/>
    </location>
</feature>
<dbReference type="RefSeq" id="WP_406700603.1">
    <property type="nucleotide sequence ID" value="NZ_CP155447.1"/>
</dbReference>
<feature type="domain" description="DUF4340" evidence="1">
    <location>
        <begin position="85"/>
        <end position="270"/>
    </location>
</feature>
<dbReference type="EMBL" id="CP155447">
    <property type="protein sequence ID" value="XBH07763.1"/>
    <property type="molecule type" value="Genomic_DNA"/>
</dbReference>
<evidence type="ECO:0000313" key="2">
    <source>
        <dbReference type="EMBL" id="XBH07763.1"/>
    </source>
</evidence>
<accession>A0AAU7CQP1</accession>
<name>A0AAU7CQP1_9BACT</name>